<dbReference type="SUPFAM" id="SSF48403">
    <property type="entry name" value="Ankyrin repeat"/>
    <property type="match status" value="1"/>
</dbReference>
<evidence type="ECO:0000256" key="8">
    <source>
        <dbReference type="ARBA" id="ARBA00023298"/>
    </source>
</evidence>
<dbReference type="SMART" id="SM00248">
    <property type="entry name" value="ANK"/>
    <property type="match status" value="4"/>
</dbReference>
<keyword evidence="5" id="KW-0677">Repeat</keyword>
<dbReference type="InterPro" id="IPR036770">
    <property type="entry name" value="Ankyrin_rpt-contain_sf"/>
</dbReference>
<dbReference type="PROSITE" id="PS50088">
    <property type="entry name" value="ANK_REPEAT"/>
    <property type="match status" value="3"/>
</dbReference>
<gene>
    <name evidence="10" type="ORF">X975_17478</name>
</gene>
<name>A0A087SUY8_STEMI</name>
<dbReference type="OMA" id="IHSSNGC"/>
<dbReference type="GO" id="GO:0044218">
    <property type="term" value="C:other organism cell membrane"/>
    <property type="evidence" value="ECO:0007669"/>
    <property type="project" value="UniProtKB-KW"/>
</dbReference>
<evidence type="ECO:0000256" key="7">
    <source>
        <dbReference type="ARBA" id="ARBA00023043"/>
    </source>
</evidence>
<protein>
    <submittedName>
        <fullName evidence="10">Ankyrin repeat and SAM domain-containing protein 6</fullName>
    </submittedName>
</protein>
<evidence type="ECO:0000313" key="10">
    <source>
        <dbReference type="EMBL" id="KFM56677.1"/>
    </source>
</evidence>
<dbReference type="Gene3D" id="1.25.40.20">
    <property type="entry name" value="Ankyrin repeat-containing domain"/>
    <property type="match status" value="2"/>
</dbReference>
<evidence type="ECO:0000256" key="4">
    <source>
        <dbReference type="ARBA" id="ARBA00022699"/>
    </source>
</evidence>
<evidence type="ECO:0000256" key="6">
    <source>
        <dbReference type="ARBA" id="ARBA00023028"/>
    </source>
</evidence>
<keyword evidence="7 9" id="KW-0040">ANK repeat</keyword>
<feature type="repeat" description="ANK" evidence="9">
    <location>
        <begin position="133"/>
        <end position="165"/>
    </location>
</feature>
<proteinExistence type="predicted"/>
<keyword evidence="8" id="KW-1053">Target membrane</keyword>
<reference evidence="10 11" key="1">
    <citation type="submission" date="2013-11" db="EMBL/GenBank/DDBJ databases">
        <title>Genome sequencing of Stegodyphus mimosarum.</title>
        <authorList>
            <person name="Bechsgaard J."/>
        </authorList>
    </citation>
    <scope>NUCLEOTIDE SEQUENCE [LARGE SCALE GENOMIC DNA]</scope>
</reference>
<feature type="repeat" description="ANK" evidence="9">
    <location>
        <begin position="99"/>
        <end position="131"/>
    </location>
</feature>
<evidence type="ECO:0000256" key="1">
    <source>
        <dbReference type="ARBA" id="ARBA00004175"/>
    </source>
</evidence>
<dbReference type="PROSITE" id="PS50297">
    <property type="entry name" value="ANK_REP_REGION"/>
    <property type="match status" value="2"/>
</dbReference>
<evidence type="ECO:0000256" key="5">
    <source>
        <dbReference type="ARBA" id="ARBA00022737"/>
    </source>
</evidence>
<dbReference type="PANTHER" id="PTHR24171">
    <property type="entry name" value="ANKYRIN REPEAT DOMAIN-CONTAINING PROTEIN 39-RELATED"/>
    <property type="match status" value="1"/>
</dbReference>
<dbReference type="PRINTS" id="PR01415">
    <property type="entry name" value="ANKYRIN"/>
</dbReference>
<dbReference type="Proteomes" id="UP000054359">
    <property type="component" value="Unassembled WGS sequence"/>
</dbReference>
<evidence type="ECO:0000256" key="3">
    <source>
        <dbReference type="ARBA" id="ARBA00022537"/>
    </source>
</evidence>
<dbReference type="STRING" id="407821.A0A087SUY8"/>
<organism evidence="10 11">
    <name type="scientific">Stegodyphus mimosarum</name>
    <name type="common">African social velvet spider</name>
    <dbReference type="NCBI Taxonomy" id="407821"/>
    <lineage>
        <taxon>Eukaryota</taxon>
        <taxon>Metazoa</taxon>
        <taxon>Ecdysozoa</taxon>
        <taxon>Arthropoda</taxon>
        <taxon>Chelicerata</taxon>
        <taxon>Arachnida</taxon>
        <taxon>Araneae</taxon>
        <taxon>Araneomorphae</taxon>
        <taxon>Entelegynae</taxon>
        <taxon>Eresoidea</taxon>
        <taxon>Eresidae</taxon>
        <taxon>Stegodyphus</taxon>
    </lineage>
</organism>
<evidence type="ECO:0000256" key="9">
    <source>
        <dbReference type="PROSITE-ProRule" id="PRU00023"/>
    </source>
</evidence>
<keyword evidence="3" id="KW-1052">Target cell membrane</keyword>
<feature type="non-terminal residue" evidence="10">
    <location>
        <position position="218"/>
    </location>
</feature>
<keyword evidence="6" id="KW-0800">Toxin</keyword>
<sequence length="218" mass="23587">MLAAYNGHKEIAQIIIESGGNANKVDICGRTALDIARVCNKIEVKAYLERLIHMKHAKAALRQSDGTDLFQAVKNGNVLAVKSILLENPNSINAVDPHDDTTPLMLAAASGHLDIVKELISSGADINAQDPTNGWTALMFSVFRRQSDVVHFLIEKGASLDIHSSNGCSVLDLAYLSANCESNIIEILTSHLELETSDDEFLRTHSTSSSNASTYIPT</sequence>
<keyword evidence="8" id="KW-0472">Membrane</keyword>
<keyword evidence="6" id="KW-0638">Presynaptic neurotoxin</keyword>
<evidence type="ECO:0000313" key="11">
    <source>
        <dbReference type="Proteomes" id="UP000054359"/>
    </source>
</evidence>
<dbReference type="GO" id="GO:0044231">
    <property type="term" value="C:host cell presynaptic membrane"/>
    <property type="evidence" value="ECO:0007669"/>
    <property type="project" value="UniProtKB-KW"/>
</dbReference>
<feature type="repeat" description="ANK" evidence="9">
    <location>
        <begin position="1"/>
        <end position="27"/>
    </location>
</feature>
<dbReference type="Pfam" id="PF13637">
    <property type="entry name" value="Ank_4"/>
    <property type="match status" value="2"/>
</dbReference>
<dbReference type="GO" id="GO:0006887">
    <property type="term" value="P:exocytosis"/>
    <property type="evidence" value="ECO:0007669"/>
    <property type="project" value="UniProtKB-KW"/>
</dbReference>
<accession>A0A087SUY8</accession>
<dbReference type="OrthoDB" id="417785at2759"/>
<dbReference type="EMBL" id="KK112077">
    <property type="protein sequence ID" value="KFM56677.1"/>
    <property type="molecule type" value="Genomic_DNA"/>
</dbReference>
<keyword evidence="4" id="KW-0528">Neurotoxin</keyword>
<keyword evidence="2" id="KW-0268">Exocytosis</keyword>
<comment type="subcellular location">
    <subcellularLocation>
        <location evidence="1">Target cell membrane</location>
    </subcellularLocation>
</comment>
<keyword evidence="11" id="KW-1185">Reference proteome</keyword>
<dbReference type="InterPro" id="IPR002110">
    <property type="entry name" value="Ankyrin_rpt"/>
</dbReference>
<dbReference type="AlphaFoldDB" id="A0A087SUY8"/>
<dbReference type="PANTHER" id="PTHR24171:SF9">
    <property type="entry name" value="ANKYRIN REPEAT DOMAIN-CONTAINING PROTEIN 39"/>
    <property type="match status" value="1"/>
</dbReference>
<evidence type="ECO:0000256" key="2">
    <source>
        <dbReference type="ARBA" id="ARBA00022483"/>
    </source>
</evidence>